<evidence type="ECO:0000259" key="11">
    <source>
        <dbReference type="PROSITE" id="PS52015"/>
    </source>
</evidence>
<dbReference type="GO" id="GO:0031992">
    <property type="term" value="F:energy transducer activity"/>
    <property type="evidence" value="ECO:0007669"/>
    <property type="project" value="TreeGrafter"/>
</dbReference>
<evidence type="ECO:0000256" key="8">
    <source>
        <dbReference type="ARBA" id="ARBA00022989"/>
    </source>
</evidence>
<feature type="transmembrane region" description="Helical" evidence="10">
    <location>
        <begin position="12"/>
        <end position="31"/>
    </location>
</feature>
<evidence type="ECO:0000256" key="9">
    <source>
        <dbReference type="ARBA" id="ARBA00023136"/>
    </source>
</evidence>
<keyword evidence="4" id="KW-1003">Cell membrane</keyword>
<dbReference type="PROSITE" id="PS52015">
    <property type="entry name" value="TONB_CTD"/>
    <property type="match status" value="1"/>
</dbReference>
<dbReference type="RefSeq" id="WP_161814673.1">
    <property type="nucleotide sequence ID" value="NZ_BLJN01000005.1"/>
</dbReference>
<gene>
    <name evidence="12" type="ORF">GCM10011487_50590</name>
</gene>
<evidence type="ECO:0000256" key="4">
    <source>
        <dbReference type="ARBA" id="ARBA00022475"/>
    </source>
</evidence>
<keyword evidence="5" id="KW-0997">Cell inner membrane</keyword>
<evidence type="ECO:0000256" key="10">
    <source>
        <dbReference type="SAM" id="Phobius"/>
    </source>
</evidence>
<evidence type="ECO:0000256" key="6">
    <source>
        <dbReference type="ARBA" id="ARBA00022692"/>
    </source>
</evidence>
<dbReference type="InterPro" id="IPR051045">
    <property type="entry name" value="TonB-dependent_transducer"/>
</dbReference>
<dbReference type="GO" id="GO:0055085">
    <property type="term" value="P:transmembrane transport"/>
    <property type="evidence" value="ECO:0007669"/>
    <property type="project" value="InterPro"/>
</dbReference>
<dbReference type="NCBIfam" id="TIGR01352">
    <property type="entry name" value="tonB_Cterm"/>
    <property type="match status" value="1"/>
</dbReference>
<dbReference type="EMBL" id="BLJN01000005">
    <property type="protein sequence ID" value="GFE83059.1"/>
    <property type="molecule type" value="Genomic_DNA"/>
</dbReference>
<keyword evidence="13" id="KW-1185">Reference proteome</keyword>
<dbReference type="InterPro" id="IPR037682">
    <property type="entry name" value="TonB_C"/>
</dbReference>
<keyword evidence="7" id="KW-0653">Protein transport</keyword>
<keyword evidence="3" id="KW-0813">Transport</keyword>
<dbReference type="Gene3D" id="3.30.1150.10">
    <property type="match status" value="1"/>
</dbReference>
<dbReference type="Proteomes" id="UP000445000">
    <property type="component" value="Unassembled WGS sequence"/>
</dbReference>
<accession>A0A829YIR6</accession>
<dbReference type="InterPro" id="IPR006260">
    <property type="entry name" value="TonB/TolA_C"/>
</dbReference>
<dbReference type="GO" id="GO:0015031">
    <property type="term" value="P:protein transport"/>
    <property type="evidence" value="ECO:0007669"/>
    <property type="project" value="UniProtKB-KW"/>
</dbReference>
<protein>
    <submittedName>
        <fullName evidence="12">Protein TonB</fullName>
    </submittedName>
</protein>
<evidence type="ECO:0000256" key="5">
    <source>
        <dbReference type="ARBA" id="ARBA00022519"/>
    </source>
</evidence>
<organism evidence="12 13">
    <name type="scientific">Steroidobacter agaridevorans</name>
    <dbReference type="NCBI Taxonomy" id="2695856"/>
    <lineage>
        <taxon>Bacteria</taxon>
        <taxon>Pseudomonadati</taxon>
        <taxon>Pseudomonadota</taxon>
        <taxon>Gammaproteobacteria</taxon>
        <taxon>Steroidobacterales</taxon>
        <taxon>Steroidobacteraceae</taxon>
        <taxon>Steroidobacter</taxon>
    </lineage>
</organism>
<reference evidence="13" key="1">
    <citation type="submission" date="2020-01" db="EMBL/GenBank/DDBJ databases">
        <title>'Steroidobacter agaridevorans' sp. nov., agar-degrading bacteria isolated from rhizosphere soils.</title>
        <authorList>
            <person name="Ikenaga M."/>
            <person name="Kataoka M."/>
            <person name="Murouchi A."/>
            <person name="Katsuragi S."/>
            <person name="Sakai M."/>
        </authorList>
    </citation>
    <scope>NUCLEOTIDE SEQUENCE [LARGE SCALE GENOMIC DNA]</scope>
    <source>
        <strain evidence="13">YU21-B</strain>
    </source>
</reference>
<dbReference type="PANTHER" id="PTHR33446:SF2">
    <property type="entry name" value="PROTEIN TONB"/>
    <property type="match status" value="1"/>
</dbReference>
<sequence length="207" mass="22383">MFAEDHSQRLCVGATIVAVHAVGLYLAVTFAPRIQQAVAQVPLTATFVSQPEPTPRRELPQVSVVTPQPIVRIPELPPIEIPTDAPAASRAITVPVQAPAPPATQAEDRSTPKLVSTVEYVREPAPRYPTQSRRLREQGLVVLRVVIDERGAASSIEIETSSGHARLDDAAREAVLRAAFRPYVEDGAPRRALVLIPIEFALNRGSA</sequence>
<evidence type="ECO:0000313" key="12">
    <source>
        <dbReference type="EMBL" id="GFE83059.1"/>
    </source>
</evidence>
<comment type="subcellular location">
    <subcellularLocation>
        <location evidence="1">Cell inner membrane</location>
        <topology evidence="1">Single-pass membrane protein</topology>
        <orientation evidence="1">Periplasmic side</orientation>
    </subcellularLocation>
</comment>
<keyword evidence="8 10" id="KW-1133">Transmembrane helix</keyword>
<keyword evidence="6 10" id="KW-0812">Transmembrane</keyword>
<proteinExistence type="inferred from homology"/>
<evidence type="ECO:0000256" key="1">
    <source>
        <dbReference type="ARBA" id="ARBA00004383"/>
    </source>
</evidence>
<comment type="caution">
    <text evidence="12">The sequence shown here is derived from an EMBL/GenBank/DDBJ whole genome shotgun (WGS) entry which is preliminary data.</text>
</comment>
<dbReference type="SUPFAM" id="SSF74653">
    <property type="entry name" value="TolA/TonB C-terminal domain"/>
    <property type="match status" value="1"/>
</dbReference>
<evidence type="ECO:0000256" key="2">
    <source>
        <dbReference type="ARBA" id="ARBA00006555"/>
    </source>
</evidence>
<dbReference type="PANTHER" id="PTHR33446">
    <property type="entry name" value="PROTEIN TONB-RELATED"/>
    <property type="match status" value="1"/>
</dbReference>
<dbReference type="AlphaFoldDB" id="A0A829YIR6"/>
<evidence type="ECO:0000256" key="3">
    <source>
        <dbReference type="ARBA" id="ARBA00022448"/>
    </source>
</evidence>
<dbReference type="Pfam" id="PF03544">
    <property type="entry name" value="TonB_C"/>
    <property type="match status" value="1"/>
</dbReference>
<keyword evidence="9 10" id="KW-0472">Membrane</keyword>
<evidence type="ECO:0000313" key="13">
    <source>
        <dbReference type="Proteomes" id="UP000445000"/>
    </source>
</evidence>
<dbReference type="GO" id="GO:0098797">
    <property type="term" value="C:plasma membrane protein complex"/>
    <property type="evidence" value="ECO:0007669"/>
    <property type="project" value="TreeGrafter"/>
</dbReference>
<feature type="domain" description="TonB C-terminal" evidence="11">
    <location>
        <begin position="113"/>
        <end position="207"/>
    </location>
</feature>
<comment type="similarity">
    <text evidence="2">Belongs to the TonB family.</text>
</comment>
<evidence type="ECO:0000256" key="7">
    <source>
        <dbReference type="ARBA" id="ARBA00022927"/>
    </source>
</evidence>
<name>A0A829YIR6_9GAMM</name>